<name>A0A4R5CJQ9_9ACTN</name>
<protein>
    <recommendedName>
        <fullName evidence="4">LamG domain-containing protein</fullName>
    </recommendedName>
</protein>
<dbReference type="EMBL" id="SMKU01000002">
    <property type="protein sequence ID" value="TDD97652.1"/>
    <property type="molecule type" value="Genomic_DNA"/>
</dbReference>
<evidence type="ECO:0000256" key="1">
    <source>
        <dbReference type="SAM" id="MobiDB-lite"/>
    </source>
</evidence>
<dbReference type="Proteomes" id="UP000294513">
    <property type="component" value="Unassembled WGS sequence"/>
</dbReference>
<dbReference type="AlphaFoldDB" id="A0A4R5CJQ9"/>
<feature type="region of interest" description="Disordered" evidence="1">
    <location>
        <begin position="1"/>
        <end position="26"/>
    </location>
</feature>
<gene>
    <name evidence="2" type="ORF">E1298_01055</name>
</gene>
<evidence type="ECO:0008006" key="4">
    <source>
        <dbReference type="Google" id="ProtNLM"/>
    </source>
</evidence>
<sequence>MELNNGAEGGTNTTTVSAANSGGASGNPFDSVVGTPTITFDNTHALGNLSYKVVAGASAQQMVWSSASHGTQSETWGRLYLYSSGAPSAVTGIVRWLVGVGQTARLRYESTGVLTLSDVGNNPEFATANPIPTGQWVRLEWHILFQAGTGVCDLRTYNNADSTTPTESLSSATLNAAAGCDTVQWGSFNAVTWTGWLDGLQVNNTGFPGPITARPAVTVANRAAVVRAAGW</sequence>
<comment type="caution">
    <text evidence="2">The sequence shown here is derived from an EMBL/GenBank/DDBJ whole genome shotgun (WGS) entry which is preliminary data.</text>
</comment>
<organism evidence="2 3">
    <name type="scientific">Actinomadura rubrisoli</name>
    <dbReference type="NCBI Taxonomy" id="2530368"/>
    <lineage>
        <taxon>Bacteria</taxon>
        <taxon>Bacillati</taxon>
        <taxon>Actinomycetota</taxon>
        <taxon>Actinomycetes</taxon>
        <taxon>Streptosporangiales</taxon>
        <taxon>Thermomonosporaceae</taxon>
        <taxon>Actinomadura</taxon>
    </lineage>
</organism>
<reference evidence="2 3" key="1">
    <citation type="submission" date="2019-03" db="EMBL/GenBank/DDBJ databases">
        <title>Draft genome sequences of novel Actinobacteria.</title>
        <authorList>
            <person name="Sahin N."/>
            <person name="Ay H."/>
            <person name="Saygin H."/>
        </authorList>
    </citation>
    <scope>NUCLEOTIDE SEQUENCE [LARGE SCALE GENOMIC DNA]</scope>
    <source>
        <strain evidence="2 3">H3C3</strain>
    </source>
</reference>
<proteinExistence type="predicted"/>
<keyword evidence="3" id="KW-1185">Reference proteome</keyword>
<dbReference type="OrthoDB" id="3521764at2"/>
<evidence type="ECO:0000313" key="2">
    <source>
        <dbReference type="EMBL" id="TDD97652.1"/>
    </source>
</evidence>
<dbReference type="RefSeq" id="WP_131888814.1">
    <property type="nucleotide sequence ID" value="NZ_SMKU01000002.1"/>
</dbReference>
<feature type="compositionally biased region" description="Low complexity" evidence="1">
    <location>
        <begin position="1"/>
        <end position="15"/>
    </location>
</feature>
<accession>A0A4R5CJQ9</accession>
<evidence type="ECO:0000313" key="3">
    <source>
        <dbReference type="Proteomes" id="UP000294513"/>
    </source>
</evidence>